<dbReference type="CDD" id="cd09602">
    <property type="entry name" value="M1_APN"/>
    <property type="match status" value="1"/>
</dbReference>
<comment type="similarity">
    <text evidence="3">Belongs to the peptidase M1 family.</text>
</comment>
<dbReference type="PANTHER" id="PTHR11533:SF174">
    <property type="entry name" value="PUROMYCIN-SENSITIVE AMINOPEPTIDASE-RELATED"/>
    <property type="match status" value="1"/>
</dbReference>
<dbReference type="InterPro" id="IPR042097">
    <property type="entry name" value="Aminopeptidase_N-like_N_sf"/>
</dbReference>
<dbReference type="GO" id="GO:0005615">
    <property type="term" value="C:extracellular space"/>
    <property type="evidence" value="ECO:0007669"/>
    <property type="project" value="TreeGrafter"/>
</dbReference>
<dbReference type="InterPro" id="IPR001930">
    <property type="entry name" value="Peptidase_M1"/>
</dbReference>
<keyword evidence="8" id="KW-0479">Metal-binding</keyword>
<keyword evidence="6" id="KW-0031">Aminopeptidase</keyword>
<dbReference type="Pfam" id="PF01433">
    <property type="entry name" value="Peptidase_M1"/>
    <property type="match status" value="1"/>
</dbReference>
<evidence type="ECO:0000256" key="8">
    <source>
        <dbReference type="ARBA" id="ARBA00022723"/>
    </source>
</evidence>
<dbReference type="SUPFAM" id="SSF55486">
    <property type="entry name" value="Metalloproteases ('zincins'), catalytic domain"/>
    <property type="match status" value="1"/>
</dbReference>
<evidence type="ECO:0000259" key="13">
    <source>
        <dbReference type="Pfam" id="PF17900"/>
    </source>
</evidence>
<keyword evidence="15" id="KW-1185">Reference proteome</keyword>
<sequence length="854" mass="98399">MRNLFFVLVFISVFSCQSNSNEENLLLVEGISSELATYRKKQVSEIVYNLFFNIPAEKEKAINSEMLLNVQINDLEYPLYLDFNEDKSKIKHVSVNGKDIDIIHKREHLIILQKHLKEGANSIIVDFDAGEVSLNRNDNYLYTLLVPDRASTLFPCFDQPDLKATYQLNITAPESWKVLCGGPLDYKESDKGYTKRVFKMSDKMSTYLFSFVAGVFNETIRTPGDMEMTLLYRENDSAKIAASVDAIFKHHQNALDFLEAYTQYPFPFQKMDFASIPGFQYGGMEHVGAIQYRESSLFLDDATTQERLLNRARLIAHETAHMWYGDLVTMKWFDDVWLKEVFANFMADKIVNGSFPNINHDLKFLTSHYPSAFSEDRTLGATPIRQPLGNLKNAGTLYGNIIYHKAPIMMRQLEVIMGEEPFKKGMRNYIKSYANGNATWNDLVELLDTETTIDLKEWSEVWVNQPGRPIVSDSVTYSKQGEIERFEIMQHAEDGSDNIWTQAFNIGLVYKDSIHLEPVNLNAKSVRLKSVEGWPKPEAIIYNYNGLGYGVFPATIENYNVYDIQDDVARGFSYINLYENMLSGSISAITAFNELLEGLKVEDEDLIIDLISKEISSVYWKYFNAEERALMQNVLETFLRERLNENLDQSMKKTMFNLYKSIAHSETGKAFLYDVWNKTVSLDNVYLNENDYTSIASTLAIFQHEKAEDILNEAENQISNPDRKKRFQFVRPALSQDETVRDNFMKSLAKPENREKESWVLDALGYVNHPMRQASGQKHLRMCLDLLEEIQLTGDIFFPKAWLNASIGAYTSPEAYKVLQQFLTDNPDFSPVLKNKLLQATDPLYRVQYLWKQE</sequence>
<dbReference type="InterPro" id="IPR014782">
    <property type="entry name" value="Peptidase_M1_dom"/>
</dbReference>
<keyword evidence="11" id="KW-0482">Metalloprotease</keyword>
<dbReference type="InterPro" id="IPR050344">
    <property type="entry name" value="Peptidase_M1_aminopeptidases"/>
</dbReference>
<evidence type="ECO:0000256" key="10">
    <source>
        <dbReference type="ARBA" id="ARBA00022833"/>
    </source>
</evidence>
<dbReference type="GO" id="GO:0042277">
    <property type="term" value="F:peptide binding"/>
    <property type="evidence" value="ECO:0007669"/>
    <property type="project" value="TreeGrafter"/>
</dbReference>
<comment type="cofactor">
    <cofactor evidence="2">
        <name>Zn(2+)</name>
        <dbReference type="ChEBI" id="CHEBI:29105"/>
    </cofactor>
</comment>
<dbReference type="Gene3D" id="2.60.40.1730">
    <property type="entry name" value="tricorn interacting facor f3 domain"/>
    <property type="match status" value="1"/>
</dbReference>
<feature type="domain" description="Aminopeptidase N-like N-terminal" evidence="13">
    <location>
        <begin position="138"/>
        <end position="208"/>
    </location>
</feature>
<dbReference type="GO" id="GO:0070006">
    <property type="term" value="F:metalloaminopeptidase activity"/>
    <property type="evidence" value="ECO:0007669"/>
    <property type="project" value="TreeGrafter"/>
</dbReference>
<dbReference type="Proteomes" id="UP000600588">
    <property type="component" value="Unassembled WGS sequence"/>
</dbReference>
<evidence type="ECO:0000313" key="15">
    <source>
        <dbReference type="Proteomes" id="UP000600588"/>
    </source>
</evidence>
<dbReference type="GO" id="GO:0008270">
    <property type="term" value="F:zinc ion binding"/>
    <property type="evidence" value="ECO:0007669"/>
    <property type="project" value="InterPro"/>
</dbReference>
<comment type="caution">
    <text evidence="14">The sequence shown here is derived from an EMBL/GenBank/DDBJ whole genome shotgun (WGS) entry which is preliminary data.</text>
</comment>
<evidence type="ECO:0000256" key="6">
    <source>
        <dbReference type="ARBA" id="ARBA00022438"/>
    </source>
</evidence>
<gene>
    <name evidence="14" type="ORF">ICJ83_16010</name>
</gene>
<dbReference type="EMBL" id="JACVXB010000011">
    <property type="protein sequence ID" value="MBD0833639.1"/>
    <property type="molecule type" value="Genomic_DNA"/>
</dbReference>
<dbReference type="PANTHER" id="PTHR11533">
    <property type="entry name" value="PROTEASE M1 ZINC METALLOPROTEASE"/>
    <property type="match status" value="1"/>
</dbReference>
<dbReference type="SUPFAM" id="SSF63737">
    <property type="entry name" value="Leukotriene A4 hydrolase N-terminal domain"/>
    <property type="match status" value="1"/>
</dbReference>
<evidence type="ECO:0000256" key="7">
    <source>
        <dbReference type="ARBA" id="ARBA00022670"/>
    </source>
</evidence>
<dbReference type="GO" id="GO:0016285">
    <property type="term" value="F:alanyl aminopeptidase activity"/>
    <property type="evidence" value="ECO:0007669"/>
    <property type="project" value="UniProtKB-EC"/>
</dbReference>
<evidence type="ECO:0000256" key="9">
    <source>
        <dbReference type="ARBA" id="ARBA00022801"/>
    </source>
</evidence>
<name>A0A8J6UE55_9FLAO</name>
<dbReference type="GO" id="GO:0043171">
    <property type="term" value="P:peptide catabolic process"/>
    <property type="evidence" value="ECO:0007669"/>
    <property type="project" value="TreeGrafter"/>
</dbReference>
<dbReference type="Pfam" id="PF17900">
    <property type="entry name" value="Peptidase_M1_N"/>
    <property type="match status" value="1"/>
</dbReference>
<keyword evidence="10" id="KW-0862">Zinc</keyword>
<feature type="domain" description="Peptidase M1 membrane alanine aminopeptidase" evidence="12">
    <location>
        <begin position="249"/>
        <end position="462"/>
    </location>
</feature>
<dbReference type="InterPro" id="IPR045357">
    <property type="entry name" value="Aminopeptidase_N-like_N"/>
</dbReference>
<dbReference type="GO" id="GO:0005737">
    <property type="term" value="C:cytoplasm"/>
    <property type="evidence" value="ECO:0007669"/>
    <property type="project" value="TreeGrafter"/>
</dbReference>
<evidence type="ECO:0000256" key="2">
    <source>
        <dbReference type="ARBA" id="ARBA00001947"/>
    </source>
</evidence>
<protein>
    <recommendedName>
        <fullName evidence="5">Aminopeptidase N</fullName>
        <ecNumber evidence="4">3.4.11.2</ecNumber>
    </recommendedName>
</protein>
<keyword evidence="7" id="KW-0645">Protease</keyword>
<dbReference type="GO" id="GO:0006508">
    <property type="term" value="P:proteolysis"/>
    <property type="evidence" value="ECO:0007669"/>
    <property type="project" value="UniProtKB-KW"/>
</dbReference>
<dbReference type="InterPro" id="IPR027268">
    <property type="entry name" value="Peptidase_M4/M1_CTD_sf"/>
</dbReference>
<proteinExistence type="inferred from homology"/>
<evidence type="ECO:0000256" key="5">
    <source>
        <dbReference type="ARBA" id="ARBA00015611"/>
    </source>
</evidence>
<dbReference type="AlphaFoldDB" id="A0A8J6UE55"/>
<accession>A0A8J6UE55</accession>
<evidence type="ECO:0000313" key="14">
    <source>
        <dbReference type="EMBL" id="MBD0833639.1"/>
    </source>
</evidence>
<dbReference type="GO" id="GO:0016020">
    <property type="term" value="C:membrane"/>
    <property type="evidence" value="ECO:0007669"/>
    <property type="project" value="TreeGrafter"/>
</dbReference>
<dbReference type="RefSeq" id="WP_188231421.1">
    <property type="nucleotide sequence ID" value="NZ_JACVXB010000011.1"/>
</dbReference>
<reference evidence="14 15" key="1">
    <citation type="submission" date="2020-09" db="EMBL/GenBank/DDBJ databases">
        <title>TT11 complete genome.</title>
        <authorList>
            <person name="Wu Z."/>
        </authorList>
    </citation>
    <scope>NUCLEOTIDE SEQUENCE [LARGE SCALE GENOMIC DNA]</scope>
    <source>
        <strain evidence="14 15">TT11</strain>
    </source>
</reference>
<evidence type="ECO:0000259" key="12">
    <source>
        <dbReference type="Pfam" id="PF01433"/>
    </source>
</evidence>
<dbReference type="EC" id="3.4.11.2" evidence="4"/>
<dbReference type="PRINTS" id="PR00756">
    <property type="entry name" value="ALADIPTASE"/>
</dbReference>
<evidence type="ECO:0000256" key="11">
    <source>
        <dbReference type="ARBA" id="ARBA00023049"/>
    </source>
</evidence>
<evidence type="ECO:0000256" key="4">
    <source>
        <dbReference type="ARBA" id="ARBA00012564"/>
    </source>
</evidence>
<evidence type="ECO:0000256" key="3">
    <source>
        <dbReference type="ARBA" id="ARBA00010136"/>
    </source>
</evidence>
<organism evidence="14 15">
    <name type="scientific">Aestuariibaculum sediminum</name>
    <dbReference type="NCBI Taxonomy" id="2770637"/>
    <lineage>
        <taxon>Bacteria</taxon>
        <taxon>Pseudomonadati</taxon>
        <taxon>Bacteroidota</taxon>
        <taxon>Flavobacteriia</taxon>
        <taxon>Flavobacteriales</taxon>
        <taxon>Flavobacteriaceae</taxon>
    </lineage>
</organism>
<comment type="catalytic activity">
    <reaction evidence="1">
        <text>Release of an N-terminal amino acid, Xaa-|-Yaa- from a peptide, amide or arylamide. Xaa is preferably Ala, but may be most amino acids including Pro (slow action). When a terminal hydrophobic residue is followed by a prolyl residue, the two may be released as an intact Xaa-Pro dipeptide.</text>
        <dbReference type="EC" id="3.4.11.2"/>
    </reaction>
</comment>
<dbReference type="PROSITE" id="PS51257">
    <property type="entry name" value="PROKAR_LIPOPROTEIN"/>
    <property type="match status" value="1"/>
</dbReference>
<keyword evidence="9" id="KW-0378">Hydrolase</keyword>
<evidence type="ECO:0000256" key="1">
    <source>
        <dbReference type="ARBA" id="ARBA00000098"/>
    </source>
</evidence>
<dbReference type="Gene3D" id="1.10.390.10">
    <property type="entry name" value="Neutral Protease Domain 2"/>
    <property type="match status" value="1"/>
</dbReference>